<dbReference type="Gene3D" id="1.10.565.10">
    <property type="entry name" value="Retinoid X Receptor"/>
    <property type="match status" value="1"/>
</dbReference>
<dbReference type="SUPFAM" id="SSF48508">
    <property type="entry name" value="Nuclear receptor ligand-binding domain"/>
    <property type="match status" value="1"/>
</dbReference>
<dbReference type="EMBL" id="SDOV01000004">
    <property type="protein sequence ID" value="KAH7641138.1"/>
    <property type="molecule type" value="Genomic_DNA"/>
</dbReference>
<proteinExistence type="predicted"/>
<feature type="compositionally biased region" description="Polar residues" evidence="10">
    <location>
        <begin position="102"/>
        <end position="111"/>
    </location>
</feature>
<dbReference type="InterPro" id="IPR013088">
    <property type="entry name" value="Znf_NHR/GATA"/>
</dbReference>
<dbReference type="PRINTS" id="PR00047">
    <property type="entry name" value="STROIDFINGER"/>
</dbReference>
<name>A0A9D4SGT9_DERFA</name>
<accession>A0A9D4SGT9</accession>
<keyword evidence="6" id="KW-0804">Transcription</keyword>
<keyword evidence="9" id="KW-0175">Coiled coil</keyword>
<evidence type="ECO:0000256" key="8">
    <source>
        <dbReference type="ARBA" id="ARBA00023242"/>
    </source>
</evidence>
<feature type="compositionally biased region" description="Basic and acidic residues" evidence="10">
    <location>
        <begin position="1380"/>
        <end position="1396"/>
    </location>
</feature>
<dbReference type="Pfam" id="PF04388">
    <property type="entry name" value="Hamartin"/>
    <property type="match status" value="1"/>
</dbReference>
<keyword evidence="5" id="KW-0238">DNA-binding</keyword>
<dbReference type="PROSITE" id="PS00031">
    <property type="entry name" value="NUCLEAR_REC_DBD_1"/>
    <property type="match status" value="1"/>
</dbReference>
<dbReference type="GO" id="GO:0003700">
    <property type="term" value="F:DNA-binding transcription factor activity"/>
    <property type="evidence" value="ECO:0007669"/>
    <property type="project" value="InterPro"/>
</dbReference>
<dbReference type="SMART" id="SM00430">
    <property type="entry name" value="HOLI"/>
    <property type="match status" value="1"/>
</dbReference>
<dbReference type="InterPro" id="IPR007483">
    <property type="entry name" value="Hamartin"/>
</dbReference>
<dbReference type="PROSITE" id="PS51030">
    <property type="entry name" value="NUCLEAR_REC_DBD_2"/>
    <property type="match status" value="1"/>
</dbReference>
<keyword evidence="8" id="KW-0539">Nucleus</keyword>
<reference evidence="13" key="1">
    <citation type="submission" date="2020-06" db="EMBL/GenBank/DDBJ databases">
        <authorList>
            <person name="Ji K."/>
            <person name="Li J."/>
        </authorList>
    </citation>
    <scope>NUCLEOTIDE SEQUENCE</scope>
    <source>
        <strain evidence="13">JKM2019</strain>
        <tissue evidence="13">Whole body</tissue>
    </source>
</reference>
<dbReference type="GO" id="GO:0051726">
    <property type="term" value="P:regulation of cell cycle"/>
    <property type="evidence" value="ECO:0007669"/>
    <property type="project" value="TreeGrafter"/>
</dbReference>
<dbReference type="Gene3D" id="3.30.50.10">
    <property type="entry name" value="Erythroid Transcription Factor GATA-1, subunit A"/>
    <property type="match status" value="1"/>
</dbReference>
<dbReference type="PANTHER" id="PTHR15154">
    <property type="entry name" value="HAMARTIN"/>
    <property type="match status" value="1"/>
</dbReference>
<sequence length="1709" mass="198268">MDFPLKNKICGVCGDKALGYNFNALTCESCKAFFRRNALRNKNFRCSTGGNCKMTARTRKNCRQCRLKKCFEIGMRKDWILTEHYKKLNIHRKHRRRHDIRPNSSEQQQPKTSTSDDGGSDDDEQSSPTNIIIIPLLMDNNNDSSMDCLVQNDDLIKFINKKCETKNHSTMGSSNIITDNGHEWPTNQCYNDHDVVGNMSMINDNKKDIFGTKNCNLNEIKYESKNEKNVKQVIGIVTNDNNNSSHSNSNDVLNDNNKQYCDGKKYFLMNDDQFECFENSNCLRNKNSTTTTTTAAYSINNDDDDDNNSNGHEMFDNLEKAAPIIELSSCSNYIWHISDFAYRHAIRLEHTLNPLDHQTSSVTNINPDDEQERQKQLFELNPLEQEKLDEVNHYLRTLYDLGDNPENKKIIRHVQDGLKYLEMSMKNLIITVKNIPPFKRMCQEDQIQLLKASAIDIKWIINLRFFDESRKSCLLPNPDAEDRHSFIVFDDDYLQQTYGEEMIARLRNLFISFRYDWRNDDSILNLLSMMILFYPERSNLIHRDYIAVQFQTYSHLLRKYLQVKYSSICEGRSIYLKLLTGIQEIRYLNEQFLDLMLKIDMKLIELLSKIQKVSNNEEFESLYEQIFELLDESKHKTHERHFKESFVEKLVDLYLQSFSDRVFKILVGISTPLDECLFNILMKKITVQCIVEKRFAVFILISNIVHRSPSWLPSIINMPLLNCFFNILKNDREIVILAISALILVELLAALPCLMAQCLEDIFVCFSRLSTFLYKGMSSFQHAASNKNGSTDRKNLSFLNLNSIVYRVFIRLYAIYPCNFLEYLKTTYGMGCSKENSAVFRQIIQPMLNKIRFHPFLITASKDRECDKTRWFYKEPHDILEECGQYSIDPIESSSYFVEDVSQFYEFPSKQDDDDDDDDEITGNHHHHQQQEPFYPMDQSNAIFSELSEAINNNEREQNLSSLSSLKHSTHLVITNKTDSDNLESAQEAIDMSQKIVSSSTFIDGEHQQLPSAMNSEKKNLVKPVAISANAAKASLNSMQKKNINKKQPCFSPFEPIKEIGNVAVAAAVQTNNLKQNDLMTSSSKQSSPIDNHLFNSTQRNHYNLIDHHSAENDDVDIEIISYNLENGNSTKLPISNTKNQTQTKSNNRNEFTSFDDDDKCTPSNDDDNGKNQIHDCIAIGKLNDELIANVKSSFKQLNTRIRYQSNCQAETGRYDDDDDFGYSKSCPMLYFENVDDSFEIIKDGPNIKDKQNVIQYSNTSQETRRKYSLEKSQRVNLILDDPNAGLKQTSTSVANKTCKSVDFTKETKSLSSAKNVNFNRLLHESKRHLFLSSSSSIDFQTPAKLEFSSPHELLDRTLSTLSEFYLKDSSTANEPCHLSADDPHEDSNQTSRRDSILNTNSSASSSVEHIPSLNYLNSNPNEEDMRKILAIMYAQLVFERHQRNMHVIRNRRLYKKSKECIQLEEQFKSMQAQVKSLMKEIELMKSNSERNSLKFEKERRLYDNEIGKLQQTLNKYKNDYEELLNEKTSLELHYRLEIDGLNKNFRSKEVELNRFLCNFDKNVDLMKLEQENLELKNRMFLLGEFCGKIRSAYSHMKSAPEINDKFIYEALRFENEDLQKRNTDLGSQLKFFMEKCQTLENQIKQIEPMHKKKIAAEELEFIRECLKVKENENDVLKTLVVNYEAHIKKLNGEMIALKLSPDNNVISK</sequence>
<keyword evidence="2" id="KW-0863">Zinc-finger</keyword>
<dbReference type="GO" id="GO:0033596">
    <property type="term" value="C:TSC1-TSC2 complex"/>
    <property type="evidence" value="ECO:0007669"/>
    <property type="project" value="TreeGrafter"/>
</dbReference>
<feature type="region of interest" description="Disordered" evidence="10">
    <location>
        <begin position="91"/>
        <end position="127"/>
    </location>
</feature>
<dbReference type="InterPro" id="IPR001628">
    <property type="entry name" value="Znf_hrmn_rcpt"/>
</dbReference>
<organism evidence="13">
    <name type="scientific">Dermatophagoides farinae</name>
    <name type="common">American house dust mite</name>
    <dbReference type="NCBI Taxonomy" id="6954"/>
    <lineage>
        <taxon>Eukaryota</taxon>
        <taxon>Metazoa</taxon>
        <taxon>Ecdysozoa</taxon>
        <taxon>Arthropoda</taxon>
        <taxon>Chelicerata</taxon>
        <taxon>Arachnida</taxon>
        <taxon>Acari</taxon>
        <taxon>Acariformes</taxon>
        <taxon>Sarcoptiformes</taxon>
        <taxon>Astigmata</taxon>
        <taxon>Psoroptidia</taxon>
        <taxon>Analgoidea</taxon>
        <taxon>Pyroglyphidae</taxon>
        <taxon>Dermatophagoidinae</taxon>
        <taxon>Dermatophagoides</taxon>
    </lineage>
</organism>
<evidence type="ECO:0000256" key="5">
    <source>
        <dbReference type="ARBA" id="ARBA00023125"/>
    </source>
</evidence>
<dbReference type="InterPro" id="IPR000536">
    <property type="entry name" value="Nucl_hrmn_rcpt_lig-bd"/>
</dbReference>
<evidence type="ECO:0000256" key="9">
    <source>
        <dbReference type="SAM" id="Coils"/>
    </source>
</evidence>
<feature type="domain" description="Nuclear receptor" evidence="11">
    <location>
        <begin position="7"/>
        <end position="82"/>
    </location>
</feature>
<feature type="region of interest" description="Disordered" evidence="10">
    <location>
        <begin position="908"/>
        <end position="936"/>
    </location>
</feature>
<feature type="region of interest" description="Disordered" evidence="10">
    <location>
        <begin position="1376"/>
        <end position="1405"/>
    </location>
</feature>
<evidence type="ECO:0000259" key="11">
    <source>
        <dbReference type="PROSITE" id="PS51030"/>
    </source>
</evidence>
<feature type="coiled-coil region" evidence="9">
    <location>
        <begin position="1461"/>
        <end position="1534"/>
    </location>
</feature>
<dbReference type="GO" id="GO:0008285">
    <property type="term" value="P:negative regulation of cell population proliferation"/>
    <property type="evidence" value="ECO:0007669"/>
    <property type="project" value="TreeGrafter"/>
</dbReference>
<feature type="domain" description="NR LBD" evidence="12">
    <location>
        <begin position="387"/>
        <end position="618"/>
    </location>
</feature>
<dbReference type="PANTHER" id="PTHR15154:SF2">
    <property type="entry name" value="HAMARTIN"/>
    <property type="match status" value="1"/>
</dbReference>
<feature type="compositionally biased region" description="Acidic residues" evidence="10">
    <location>
        <begin position="912"/>
        <end position="921"/>
    </location>
</feature>
<dbReference type="GO" id="GO:0008270">
    <property type="term" value="F:zinc ion binding"/>
    <property type="evidence" value="ECO:0007669"/>
    <property type="project" value="UniProtKB-KW"/>
</dbReference>
<keyword evidence="1" id="KW-0479">Metal-binding</keyword>
<comment type="caution">
    <text evidence="13">The sequence shown here is derived from an EMBL/GenBank/DDBJ whole genome shotgun (WGS) entry which is preliminary data.</text>
</comment>
<evidence type="ECO:0000256" key="1">
    <source>
        <dbReference type="ARBA" id="ARBA00022723"/>
    </source>
</evidence>
<keyword evidence="3" id="KW-0862">Zinc</keyword>
<evidence type="ECO:0000256" key="4">
    <source>
        <dbReference type="ARBA" id="ARBA00023015"/>
    </source>
</evidence>
<dbReference type="SUPFAM" id="SSF57716">
    <property type="entry name" value="Glucocorticoid receptor-like (DNA-binding domain)"/>
    <property type="match status" value="1"/>
</dbReference>
<gene>
    <name evidence="13" type="ORF">HUG17_4182</name>
</gene>
<dbReference type="Pfam" id="PF00105">
    <property type="entry name" value="zf-C4"/>
    <property type="match status" value="1"/>
</dbReference>
<dbReference type="InterPro" id="IPR035500">
    <property type="entry name" value="NHR-like_dom_sf"/>
</dbReference>
<dbReference type="GO" id="GO:0043565">
    <property type="term" value="F:sequence-specific DNA binding"/>
    <property type="evidence" value="ECO:0007669"/>
    <property type="project" value="InterPro"/>
</dbReference>
<reference evidence="13" key="2">
    <citation type="journal article" date="2021" name="World Allergy Organ. J.">
        <title>Chromosome-level assembly of Dermatophagoides farinae genome and transcriptome reveals two novel allergens Der f 37 and Der f 39.</title>
        <authorList>
            <person name="Chen J."/>
            <person name="Cai Z."/>
            <person name="Fan D."/>
            <person name="Hu J."/>
            <person name="Hou Y."/>
            <person name="He Y."/>
            <person name="Zhang Z."/>
            <person name="Zhao Z."/>
            <person name="Gao P."/>
            <person name="Hu W."/>
            <person name="Sun J."/>
            <person name="Li J."/>
            <person name="Ji K."/>
        </authorList>
    </citation>
    <scope>NUCLEOTIDE SEQUENCE</scope>
    <source>
        <strain evidence="13">JKM2019</strain>
    </source>
</reference>
<evidence type="ECO:0000256" key="3">
    <source>
        <dbReference type="ARBA" id="ARBA00022833"/>
    </source>
</evidence>
<evidence type="ECO:0000256" key="2">
    <source>
        <dbReference type="ARBA" id="ARBA00022771"/>
    </source>
</evidence>
<evidence type="ECO:0000313" key="13">
    <source>
        <dbReference type="EMBL" id="KAH7641138.1"/>
    </source>
</evidence>
<dbReference type="SMART" id="SM00399">
    <property type="entry name" value="ZnF_C4"/>
    <property type="match status" value="1"/>
</dbReference>
<protein>
    <submittedName>
        <fullName evidence="13">Uncharacterized protein</fullName>
    </submittedName>
</protein>
<feature type="region of interest" description="Disordered" evidence="10">
    <location>
        <begin position="1129"/>
        <end position="1172"/>
    </location>
</feature>
<dbReference type="PROSITE" id="PS51843">
    <property type="entry name" value="NR_LBD"/>
    <property type="match status" value="1"/>
</dbReference>
<dbReference type="InterPro" id="IPR001723">
    <property type="entry name" value="Nuclear_hrmn_rcpt"/>
</dbReference>
<dbReference type="GO" id="GO:0032007">
    <property type="term" value="P:negative regulation of TOR signaling"/>
    <property type="evidence" value="ECO:0007669"/>
    <property type="project" value="TreeGrafter"/>
</dbReference>
<feature type="compositionally biased region" description="Low complexity" evidence="10">
    <location>
        <begin position="1136"/>
        <end position="1147"/>
    </location>
</feature>
<evidence type="ECO:0000256" key="7">
    <source>
        <dbReference type="ARBA" id="ARBA00023170"/>
    </source>
</evidence>
<dbReference type="Proteomes" id="UP000828236">
    <property type="component" value="Unassembled WGS sequence"/>
</dbReference>
<dbReference type="PRINTS" id="PR00398">
    <property type="entry name" value="STRDHORMONER"/>
</dbReference>
<evidence type="ECO:0000256" key="6">
    <source>
        <dbReference type="ARBA" id="ARBA00023163"/>
    </source>
</evidence>
<evidence type="ECO:0000256" key="10">
    <source>
        <dbReference type="SAM" id="MobiDB-lite"/>
    </source>
</evidence>
<keyword evidence="4" id="KW-0805">Transcription regulation</keyword>
<evidence type="ECO:0000259" key="12">
    <source>
        <dbReference type="PROSITE" id="PS51843"/>
    </source>
</evidence>
<keyword evidence="7" id="KW-0675">Receptor</keyword>